<gene>
    <name evidence="2" type="ORF">M404DRAFT_33314</name>
</gene>
<keyword evidence="3" id="KW-1185">Reference proteome</keyword>
<feature type="compositionally biased region" description="Polar residues" evidence="1">
    <location>
        <begin position="99"/>
        <end position="113"/>
    </location>
</feature>
<dbReference type="HOGENOM" id="CLU_045158_0_0_1"/>
<dbReference type="InParanoid" id="A0A0C3NLC7"/>
<protein>
    <submittedName>
        <fullName evidence="2">Uncharacterized protein</fullName>
    </submittedName>
</protein>
<dbReference type="EMBL" id="KN832047">
    <property type="protein sequence ID" value="KIN96425.1"/>
    <property type="molecule type" value="Genomic_DNA"/>
</dbReference>
<sequence>MPPKQDAPQSKEVSPSKRVRTAASPQRTSSSTGNEQPVQEQASSTSTPSGSDHAPTSTPSTDTLPSTDTSVSTNIPSLHPTANKQSDTSIAPASMGSAIPTTVSSELDPQHTSTCPERLMKRIRMLSTYSNIEANTFALGHLLPTATWGTTDMFKDRSKIVCNPETNEPINIWILGHITNTWFIKNGTPDNQCSITILPLSSTLGQYASRLLSELSTPTLSINEYDPGLIRAVRWQSPHSGGTPTLFNSIFDVREILKSKSTMPKLDILHLEKCALVLIETHLQRYRQKDEKGHWTISKAQFELQAIYLLQEPSIPDPSAQILGGELIDVL</sequence>
<evidence type="ECO:0000313" key="2">
    <source>
        <dbReference type="EMBL" id="KIN96425.1"/>
    </source>
</evidence>
<accession>A0A0C3NLC7</accession>
<reference evidence="2 3" key="1">
    <citation type="submission" date="2014-04" db="EMBL/GenBank/DDBJ databases">
        <authorList>
            <consortium name="DOE Joint Genome Institute"/>
            <person name="Kuo A."/>
            <person name="Kohler A."/>
            <person name="Costa M.D."/>
            <person name="Nagy L.G."/>
            <person name="Floudas D."/>
            <person name="Copeland A."/>
            <person name="Barry K.W."/>
            <person name="Cichocki N."/>
            <person name="Veneault-Fourrey C."/>
            <person name="LaButti K."/>
            <person name="Lindquist E.A."/>
            <person name="Lipzen A."/>
            <person name="Lundell T."/>
            <person name="Morin E."/>
            <person name="Murat C."/>
            <person name="Sun H."/>
            <person name="Tunlid A."/>
            <person name="Henrissat B."/>
            <person name="Grigoriev I.V."/>
            <person name="Hibbett D.S."/>
            <person name="Martin F."/>
            <person name="Nordberg H.P."/>
            <person name="Cantor M.N."/>
            <person name="Hua S.X."/>
        </authorList>
    </citation>
    <scope>NUCLEOTIDE SEQUENCE [LARGE SCALE GENOMIC DNA]</scope>
    <source>
        <strain evidence="2 3">Marx 270</strain>
    </source>
</reference>
<feature type="compositionally biased region" description="Polar residues" evidence="1">
    <location>
        <begin position="74"/>
        <end position="91"/>
    </location>
</feature>
<proteinExistence type="predicted"/>
<dbReference type="AlphaFoldDB" id="A0A0C3NLC7"/>
<name>A0A0C3NLC7_PISTI</name>
<feature type="compositionally biased region" description="Low complexity" evidence="1">
    <location>
        <begin position="55"/>
        <end position="73"/>
    </location>
</feature>
<dbReference type="Proteomes" id="UP000054217">
    <property type="component" value="Unassembled WGS sequence"/>
</dbReference>
<dbReference type="OrthoDB" id="3066210at2759"/>
<feature type="compositionally biased region" description="Polar residues" evidence="1">
    <location>
        <begin position="23"/>
        <end position="50"/>
    </location>
</feature>
<evidence type="ECO:0000313" key="3">
    <source>
        <dbReference type="Proteomes" id="UP000054217"/>
    </source>
</evidence>
<reference evidence="3" key="2">
    <citation type="submission" date="2015-01" db="EMBL/GenBank/DDBJ databases">
        <title>Evolutionary Origins and Diversification of the Mycorrhizal Mutualists.</title>
        <authorList>
            <consortium name="DOE Joint Genome Institute"/>
            <consortium name="Mycorrhizal Genomics Consortium"/>
            <person name="Kohler A."/>
            <person name="Kuo A."/>
            <person name="Nagy L.G."/>
            <person name="Floudas D."/>
            <person name="Copeland A."/>
            <person name="Barry K.W."/>
            <person name="Cichocki N."/>
            <person name="Veneault-Fourrey C."/>
            <person name="LaButti K."/>
            <person name="Lindquist E.A."/>
            <person name="Lipzen A."/>
            <person name="Lundell T."/>
            <person name="Morin E."/>
            <person name="Murat C."/>
            <person name="Riley R."/>
            <person name="Ohm R."/>
            <person name="Sun H."/>
            <person name="Tunlid A."/>
            <person name="Henrissat B."/>
            <person name="Grigoriev I.V."/>
            <person name="Hibbett D.S."/>
            <person name="Martin F."/>
        </authorList>
    </citation>
    <scope>NUCLEOTIDE SEQUENCE [LARGE SCALE GENOMIC DNA]</scope>
    <source>
        <strain evidence="3">Marx 270</strain>
    </source>
</reference>
<evidence type="ECO:0000256" key="1">
    <source>
        <dbReference type="SAM" id="MobiDB-lite"/>
    </source>
</evidence>
<organism evidence="2 3">
    <name type="scientific">Pisolithus tinctorius Marx 270</name>
    <dbReference type="NCBI Taxonomy" id="870435"/>
    <lineage>
        <taxon>Eukaryota</taxon>
        <taxon>Fungi</taxon>
        <taxon>Dikarya</taxon>
        <taxon>Basidiomycota</taxon>
        <taxon>Agaricomycotina</taxon>
        <taxon>Agaricomycetes</taxon>
        <taxon>Agaricomycetidae</taxon>
        <taxon>Boletales</taxon>
        <taxon>Sclerodermatineae</taxon>
        <taxon>Pisolithaceae</taxon>
        <taxon>Pisolithus</taxon>
    </lineage>
</organism>
<feature type="region of interest" description="Disordered" evidence="1">
    <location>
        <begin position="1"/>
        <end position="113"/>
    </location>
</feature>